<dbReference type="PROSITE" id="PS01209">
    <property type="entry name" value="LDLRA_1"/>
    <property type="match status" value="2"/>
</dbReference>
<dbReference type="Gene3D" id="2.120.10.30">
    <property type="entry name" value="TolB, C-terminal domain"/>
    <property type="match status" value="1"/>
</dbReference>
<dbReference type="STRING" id="225164.V4AZT3"/>
<keyword evidence="20" id="KW-1185">Reference proteome</keyword>
<keyword evidence="9 17" id="KW-1133">Transmembrane helix</keyword>
<dbReference type="PROSITE" id="PS50026">
    <property type="entry name" value="EGF_3"/>
    <property type="match status" value="2"/>
</dbReference>
<dbReference type="CDD" id="cd00054">
    <property type="entry name" value="EGF_CA"/>
    <property type="match status" value="1"/>
</dbReference>
<dbReference type="InterPro" id="IPR023415">
    <property type="entry name" value="LDLR_class-A_CS"/>
</dbReference>
<dbReference type="KEGG" id="lgi:LOTGIDRAFT_112161"/>
<dbReference type="RefSeq" id="XP_009048775.1">
    <property type="nucleotide sequence ID" value="XM_009050527.1"/>
</dbReference>
<dbReference type="InterPro" id="IPR002172">
    <property type="entry name" value="LDrepeatLR_classA_rpt"/>
</dbReference>
<evidence type="ECO:0000256" key="12">
    <source>
        <dbReference type="ARBA" id="ARBA00023170"/>
    </source>
</evidence>
<keyword evidence="8" id="KW-0106">Calcium</keyword>
<feature type="disulfide bond" evidence="15">
    <location>
        <begin position="56"/>
        <end position="74"/>
    </location>
</feature>
<dbReference type="PANTHER" id="PTHR22722">
    <property type="entry name" value="LOW-DENSITY LIPOPROTEIN RECEPTOR-RELATED PROTEIN 2-RELATED"/>
    <property type="match status" value="1"/>
</dbReference>
<keyword evidence="12" id="KW-0675">Receptor</keyword>
<feature type="disulfide bond" evidence="15">
    <location>
        <begin position="180"/>
        <end position="198"/>
    </location>
</feature>
<protein>
    <recommendedName>
        <fullName evidence="18">EGF-like domain-containing protein</fullName>
    </recommendedName>
</protein>
<dbReference type="PROSITE" id="PS00010">
    <property type="entry name" value="ASX_HYDROXYL"/>
    <property type="match status" value="1"/>
</dbReference>
<dbReference type="GO" id="GO:0016324">
    <property type="term" value="C:apical plasma membrane"/>
    <property type="evidence" value="ECO:0007669"/>
    <property type="project" value="TreeGrafter"/>
</dbReference>
<name>V4AZT3_LOTGI</name>
<dbReference type="EMBL" id="KB200701">
    <property type="protein sequence ID" value="ESP00656.1"/>
    <property type="molecule type" value="Genomic_DNA"/>
</dbReference>
<dbReference type="SUPFAM" id="SSF63825">
    <property type="entry name" value="YWTD domain"/>
    <property type="match status" value="1"/>
</dbReference>
<dbReference type="InterPro" id="IPR000033">
    <property type="entry name" value="LDLR_classB_rpt"/>
</dbReference>
<dbReference type="FunFam" id="2.120.10.30:FF:000008">
    <property type="entry name" value="Low-density lipoprotein receptor-related protein 4"/>
    <property type="match status" value="1"/>
</dbReference>
<feature type="disulfide bond" evidence="15">
    <location>
        <begin position="97"/>
        <end position="115"/>
    </location>
</feature>
<dbReference type="SMART" id="SM00192">
    <property type="entry name" value="LDLa"/>
    <property type="match status" value="8"/>
</dbReference>
<proteinExistence type="predicted"/>
<dbReference type="Proteomes" id="UP000030746">
    <property type="component" value="Unassembled WGS sequence"/>
</dbReference>
<dbReference type="FunFam" id="4.10.400.10:FF:000001">
    <property type="entry name" value="Low-density lipoprotein receptor-related protein 1"/>
    <property type="match status" value="1"/>
</dbReference>
<dbReference type="SMART" id="SM00135">
    <property type="entry name" value="LY"/>
    <property type="match status" value="5"/>
</dbReference>
<keyword evidence="13" id="KW-0325">Glycoprotein</keyword>
<dbReference type="CDD" id="cd00112">
    <property type="entry name" value="LDLa"/>
    <property type="match status" value="8"/>
</dbReference>
<dbReference type="Gene3D" id="4.10.400.10">
    <property type="entry name" value="Low-density Lipoprotein Receptor"/>
    <property type="match status" value="8"/>
</dbReference>
<dbReference type="GeneID" id="20230824"/>
<keyword evidence="3 14" id="KW-0245">EGF-like domain</keyword>
<dbReference type="InterPro" id="IPR000742">
    <property type="entry name" value="EGF"/>
</dbReference>
<evidence type="ECO:0000256" key="16">
    <source>
        <dbReference type="PROSITE-ProRule" id="PRU00461"/>
    </source>
</evidence>
<feature type="transmembrane region" description="Helical" evidence="17">
    <location>
        <begin position="801"/>
        <end position="818"/>
    </location>
</feature>
<evidence type="ECO:0000256" key="14">
    <source>
        <dbReference type="PROSITE-ProRule" id="PRU00076"/>
    </source>
</evidence>
<dbReference type="InterPro" id="IPR011042">
    <property type="entry name" value="6-blade_b-propeller_TolB-like"/>
</dbReference>
<evidence type="ECO:0000256" key="8">
    <source>
        <dbReference type="ARBA" id="ARBA00022837"/>
    </source>
</evidence>
<dbReference type="OrthoDB" id="5958943at2759"/>
<dbReference type="OMA" id="YMRVLKN"/>
<keyword evidence="2" id="KW-1003">Cell membrane</keyword>
<dbReference type="InterPro" id="IPR018097">
    <property type="entry name" value="EGF_Ca-bd_CS"/>
</dbReference>
<dbReference type="SUPFAM" id="SSF57424">
    <property type="entry name" value="LDL receptor-like module"/>
    <property type="match status" value="8"/>
</dbReference>
<dbReference type="GO" id="GO:0042562">
    <property type="term" value="F:hormone binding"/>
    <property type="evidence" value="ECO:0007669"/>
    <property type="project" value="TreeGrafter"/>
</dbReference>
<dbReference type="CTD" id="20230824"/>
<dbReference type="PANTHER" id="PTHR22722:SF14">
    <property type="entry name" value="MEGALIN, ISOFORM A"/>
    <property type="match status" value="1"/>
</dbReference>
<dbReference type="InterPro" id="IPR001881">
    <property type="entry name" value="EGF-like_Ca-bd_dom"/>
</dbReference>
<feature type="disulfide bond" evidence="15">
    <location>
        <begin position="276"/>
        <end position="291"/>
    </location>
</feature>
<evidence type="ECO:0000256" key="17">
    <source>
        <dbReference type="SAM" id="Phobius"/>
    </source>
</evidence>
<feature type="non-terminal residue" evidence="19">
    <location>
        <position position="1"/>
    </location>
</feature>
<dbReference type="InterPro" id="IPR049883">
    <property type="entry name" value="NOTCH1_EGF-like"/>
</dbReference>
<evidence type="ECO:0000256" key="4">
    <source>
        <dbReference type="ARBA" id="ARBA00022583"/>
    </source>
</evidence>
<keyword evidence="7" id="KW-0677">Repeat</keyword>
<feature type="repeat" description="LDL-receptor class B" evidence="16">
    <location>
        <begin position="551"/>
        <end position="600"/>
    </location>
</feature>
<feature type="disulfide bond" evidence="15">
    <location>
        <begin position="192"/>
        <end position="207"/>
    </location>
</feature>
<feature type="repeat" description="LDL-receptor class B" evidence="16">
    <location>
        <begin position="508"/>
        <end position="550"/>
    </location>
</feature>
<dbReference type="FunFam" id="4.10.400.10:FF:000113">
    <property type="entry name" value="Low-density lipoprotein receptor-related protein 8"/>
    <property type="match status" value="1"/>
</dbReference>
<keyword evidence="11 14" id="KW-1015">Disulfide bond</keyword>
<keyword evidence="5 17" id="KW-0812">Transmembrane</keyword>
<dbReference type="Pfam" id="PF00058">
    <property type="entry name" value="Ldl_recept_b"/>
    <property type="match status" value="3"/>
</dbReference>
<feature type="transmembrane region" description="Helical" evidence="17">
    <location>
        <begin position="748"/>
        <end position="764"/>
    </location>
</feature>
<feature type="domain" description="EGF-like" evidence="18">
    <location>
        <begin position="375"/>
        <end position="413"/>
    </location>
</feature>
<evidence type="ECO:0000256" key="13">
    <source>
        <dbReference type="ARBA" id="ARBA00023180"/>
    </source>
</evidence>
<dbReference type="SUPFAM" id="SSF57184">
    <property type="entry name" value="Growth factor receptor domain"/>
    <property type="match status" value="1"/>
</dbReference>
<dbReference type="PROSITE" id="PS50068">
    <property type="entry name" value="LDLRA_2"/>
    <property type="match status" value="8"/>
</dbReference>
<comment type="caution">
    <text evidence="14">Lacks conserved residue(s) required for the propagation of feature annotation.</text>
</comment>
<evidence type="ECO:0000256" key="7">
    <source>
        <dbReference type="ARBA" id="ARBA00022737"/>
    </source>
</evidence>
<feature type="disulfide bond" evidence="15">
    <location>
        <begin position="132"/>
        <end position="144"/>
    </location>
</feature>
<dbReference type="GO" id="GO:0043235">
    <property type="term" value="C:receptor complex"/>
    <property type="evidence" value="ECO:0007669"/>
    <property type="project" value="TreeGrafter"/>
</dbReference>
<dbReference type="Gene3D" id="2.10.25.10">
    <property type="entry name" value="Laminin"/>
    <property type="match status" value="2"/>
</dbReference>
<dbReference type="FunFam" id="2.10.25.10:FF:000009">
    <property type="entry name" value="Low-density lipoprotein receptor isoform 1"/>
    <property type="match status" value="1"/>
</dbReference>
<evidence type="ECO:0000256" key="3">
    <source>
        <dbReference type="ARBA" id="ARBA00022536"/>
    </source>
</evidence>
<dbReference type="PROSITE" id="PS01187">
    <property type="entry name" value="EGF_CA"/>
    <property type="match status" value="1"/>
</dbReference>
<feature type="disulfide bond" evidence="15">
    <location>
        <begin position="237"/>
        <end position="252"/>
    </location>
</feature>
<organism evidence="19 20">
    <name type="scientific">Lottia gigantea</name>
    <name type="common">Giant owl limpet</name>
    <dbReference type="NCBI Taxonomy" id="225164"/>
    <lineage>
        <taxon>Eukaryota</taxon>
        <taxon>Metazoa</taxon>
        <taxon>Spiralia</taxon>
        <taxon>Lophotrochozoa</taxon>
        <taxon>Mollusca</taxon>
        <taxon>Gastropoda</taxon>
        <taxon>Patellogastropoda</taxon>
        <taxon>Lottioidea</taxon>
        <taxon>Lottiidae</taxon>
        <taxon>Lottia</taxon>
    </lineage>
</organism>
<dbReference type="InterPro" id="IPR051221">
    <property type="entry name" value="LDLR-related"/>
</dbReference>
<dbReference type="PROSITE" id="PS51120">
    <property type="entry name" value="LDLRB"/>
    <property type="match status" value="3"/>
</dbReference>
<feature type="disulfide bond" evidence="15">
    <location>
        <begin position="90"/>
        <end position="102"/>
    </location>
</feature>
<evidence type="ECO:0000256" key="9">
    <source>
        <dbReference type="ARBA" id="ARBA00022989"/>
    </source>
</evidence>
<dbReference type="Pfam" id="PF00057">
    <property type="entry name" value="Ldl_recept_a"/>
    <property type="match status" value="8"/>
</dbReference>
<keyword evidence="6" id="KW-0732">Signal</keyword>
<gene>
    <name evidence="19" type="ORF">LOTGIDRAFT_112161</name>
</gene>
<evidence type="ECO:0000313" key="19">
    <source>
        <dbReference type="EMBL" id="ESP00656.1"/>
    </source>
</evidence>
<keyword evidence="4" id="KW-0254">Endocytosis</keyword>
<evidence type="ECO:0000256" key="1">
    <source>
        <dbReference type="ARBA" id="ARBA00004251"/>
    </source>
</evidence>
<feature type="disulfide bond" evidence="15">
    <location>
        <begin position="173"/>
        <end position="185"/>
    </location>
</feature>
<feature type="domain" description="EGF-like" evidence="18">
    <location>
        <begin position="334"/>
        <end position="371"/>
    </location>
</feature>
<feature type="disulfide bond" evidence="14">
    <location>
        <begin position="379"/>
        <end position="389"/>
    </location>
</feature>
<dbReference type="InterPro" id="IPR036055">
    <property type="entry name" value="LDL_receptor-like_sf"/>
</dbReference>
<feature type="disulfide bond" evidence="15">
    <location>
        <begin position="11"/>
        <end position="29"/>
    </location>
</feature>
<dbReference type="PRINTS" id="PR00261">
    <property type="entry name" value="LDLRECEPTOR"/>
</dbReference>
<feature type="disulfide bond" evidence="15">
    <location>
        <begin position="139"/>
        <end position="157"/>
    </location>
</feature>
<dbReference type="SMART" id="SM00179">
    <property type="entry name" value="EGF_CA"/>
    <property type="match status" value="2"/>
</dbReference>
<evidence type="ECO:0000256" key="11">
    <source>
        <dbReference type="ARBA" id="ARBA00023157"/>
    </source>
</evidence>
<dbReference type="AlphaFoldDB" id="V4AZT3"/>
<sequence>KFQCPSSQFTCKNSRCIPSSWRCDKDSDCNDGEPGGIGSDEIDCAVTCSDEDQFRCDNGQCISSRWQCDRDTDCRDGSDEKPEFCANKTCKEDQFQCGNGACIPRAWMCDGQTDCADDEADEKNEECTKVTCKEGEFACKNGRCIEERWMCDQDDDCYDKSDEDPKLCPVQSCETDEFQCENKLCVKSSWVCDGDLDCKDGSDEKNCSDTALIGSKCSKTEFVCNGTFECIHMSWRCDGDADCTDESDEHDCVITCRSDQFMCVEESYCISDVLKCDGNPDCNDNSDEEGCPTQCKKNEFDCQGNGKKCIPMHKVCNHQNDCGMFEDEDPERFNFDPCEDKNNRCNQVCVNDYQGGYICQCHKGFKLNTTTECIDINECETPGTCSQLCTNTKGSFKCSCEEGYMLDENKHCRVDGKGPQLLLANRKDLRRIDIADQRKFDYSLLVKDASVECAIAVDYDIRNNKVYWTDVSMEKILSADIDDNTTVTTVADTFVNTPDGIAVDWIHKHLYWTDTGYNKIEVSTLDGKMRRVLIDSDLDEPRAIVLDPSNGYMYWTDWGENPKIEKCGMDGSNRQVIIQNKPKQNIVIEWPNGITIDYVNERLLWLDAKLHKIVSSDYEGNDLRLVHSSHADVHHPYGIAVFEDFIYYTDWKSESVRKMNKFGIGKPTVVALDLNEPTDVHIFHEYKQPQWSNRCPADHGCQHFCLPSPSDVKYSCVCQNDFNLNIDKKTCSEIRKQSLPTEKSQFCLFSHVIFSIFQILFVFFKRLRRKNIKSMNFDNPVYRKTTEEQFAIDKANKLPPVSLYLVFLILLIIASSAYSGS</sequence>
<accession>V4AZT3</accession>
<feature type="repeat" description="LDL-receptor class B" evidence="16">
    <location>
        <begin position="464"/>
        <end position="507"/>
    </location>
</feature>
<reference evidence="19 20" key="1">
    <citation type="journal article" date="2013" name="Nature">
        <title>Insights into bilaterian evolution from three spiralian genomes.</title>
        <authorList>
            <person name="Simakov O."/>
            <person name="Marletaz F."/>
            <person name="Cho S.J."/>
            <person name="Edsinger-Gonzales E."/>
            <person name="Havlak P."/>
            <person name="Hellsten U."/>
            <person name="Kuo D.H."/>
            <person name="Larsson T."/>
            <person name="Lv J."/>
            <person name="Arendt D."/>
            <person name="Savage R."/>
            <person name="Osoegawa K."/>
            <person name="de Jong P."/>
            <person name="Grimwood J."/>
            <person name="Chapman J.A."/>
            <person name="Shapiro H."/>
            <person name="Aerts A."/>
            <person name="Otillar R.P."/>
            <person name="Terry A.Y."/>
            <person name="Boore J.L."/>
            <person name="Grigoriev I.V."/>
            <person name="Lindberg D.R."/>
            <person name="Seaver E.C."/>
            <person name="Weisblat D.A."/>
            <person name="Putnam N.H."/>
            <person name="Rokhsar D.S."/>
        </authorList>
    </citation>
    <scope>NUCLEOTIDE SEQUENCE [LARGE SCALE GENOMIC DNA]</scope>
</reference>
<dbReference type="InterPro" id="IPR000152">
    <property type="entry name" value="EGF-type_Asp/Asn_hydroxyl_site"/>
</dbReference>
<evidence type="ECO:0000256" key="15">
    <source>
        <dbReference type="PROSITE-ProRule" id="PRU00124"/>
    </source>
</evidence>
<dbReference type="SMART" id="SM00181">
    <property type="entry name" value="EGF"/>
    <property type="match status" value="5"/>
</dbReference>
<keyword evidence="10 17" id="KW-0472">Membrane</keyword>
<dbReference type="InterPro" id="IPR009030">
    <property type="entry name" value="Growth_fac_rcpt_cys_sf"/>
</dbReference>
<evidence type="ECO:0000313" key="20">
    <source>
        <dbReference type="Proteomes" id="UP000030746"/>
    </source>
</evidence>
<evidence type="ECO:0000256" key="5">
    <source>
        <dbReference type="ARBA" id="ARBA00022692"/>
    </source>
</evidence>
<evidence type="ECO:0000256" key="2">
    <source>
        <dbReference type="ARBA" id="ARBA00022475"/>
    </source>
</evidence>
<dbReference type="GO" id="GO:0005509">
    <property type="term" value="F:calcium ion binding"/>
    <property type="evidence" value="ECO:0007669"/>
    <property type="project" value="InterPro"/>
</dbReference>
<comment type="subcellular location">
    <subcellularLocation>
        <location evidence="1">Cell membrane</location>
        <topology evidence="1">Single-pass type I membrane protein</topology>
    </subcellularLocation>
</comment>
<dbReference type="HOGENOM" id="CLU_008163_2_0_1"/>
<evidence type="ECO:0000256" key="6">
    <source>
        <dbReference type="ARBA" id="ARBA00022729"/>
    </source>
</evidence>
<evidence type="ECO:0000256" key="10">
    <source>
        <dbReference type="ARBA" id="ARBA00023136"/>
    </source>
</evidence>
<dbReference type="GO" id="GO:0006898">
    <property type="term" value="P:receptor-mediated endocytosis"/>
    <property type="evidence" value="ECO:0007669"/>
    <property type="project" value="TreeGrafter"/>
</dbReference>
<dbReference type="PROSITE" id="PS01186">
    <property type="entry name" value="EGF_2"/>
    <property type="match status" value="1"/>
</dbReference>
<feature type="disulfide bond" evidence="15">
    <location>
        <begin position="4"/>
        <end position="16"/>
    </location>
</feature>
<dbReference type="Pfam" id="PF07645">
    <property type="entry name" value="EGF_CA"/>
    <property type="match status" value="1"/>
</dbReference>
<evidence type="ECO:0000259" key="18">
    <source>
        <dbReference type="PROSITE" id="PS50026"/>
    </source>
</evidence>